<feature type="domain" description="Alcohol dehydrogenase-like N-terminal" evidence="5">
    <location>
        <begin position="37"/>
        <end position="95"/>
    </location>
</feature>
<evidence type="ECO:0000256" key="2">
    <source>
        <dbReference type="ARBA" id="ARBA00022723"/>
    </source>
</evidence>
<keyword evidence="3" id="KW-0862">Zinc</keyword>
<dbReference type="EMBL" id="JH719410">
    <property type="protein sequence ID" value="EJF61431.1"/>
    <property type="molecule type" value="Genomic_DNA"/>
</dbReference>
<dbReference type="RefSeq" id="XP_007365876.1">
    <property type="nucleotide sequence ID" value="XM_007365814.1"/>
</dbReference>
<keyword evidence="4" id="KW-0560">Oxidoreductase</keyword>
<dbReference type="Pfam" id="PF08240">
    <property type="entry name" value="ADH_N"/>
    <property type="match status" value="1"/>
</dbReference>
<dbReference type="GeneID" id="18841646"/>
<reference evidence="6 7" key="1">
    <citation type="journal article" date="2012" name="Science">
        <title>The Paleozoic origin of enzymatic lignin decomposition reconstructed from 31 fungal genomes.</title>
        <authorList>
            <person name="Floudas D."/>
            <person name="Binder M."/>
            <person name="Riley R."/>
            <person name="Barry K."/>
            <person name="Blanchette R.A."/>
            <person name="Henrissat B."/>
            <person name="Martinez A.T."/>
            <person name="Otillar R."/>
            <person name="Spatafora J.W."/>
            <person name="Yadav J.S."/>
            <person name="Aerts A."/>
            <person name="Benoit I."/>
            <person name="Boyd A."/>
            <person name="Carlson A."/>
            <person name="Copeland A."/>
            <person name="Coutinho P.M."/>
            <person name="de Vries R.P."/>
            <person name="Ferreira P."/>
            <person name="Findley K."/>
            <person name="Foster B."/>
            <person name="Gaskell J."/>
            <person name="Glotzer D."/>
            <person name="Gorecki P."/>
            <person name="Heitman J."/>
            <person name="Hesse C."/>
            <person name="Hori C."/>
            <person name="Igarashi K."/>
            <person name="Jurgens J.A."/>
            <person name="Kallen N."/>
            <person name="Kersten P."/>
            <person name="Kohler A."/>
            <person name="Kuees U."/>
            <person name="Kumar T.K.A."/>
            <person name="Kuo A."/>
            <person name="LaButti K."/>
            <person name="Larrondo L.F."/>
            <person name="Lindquist E."/>
            <person name="Ling A."/>
            <person name="Lombard V."/>
            <person name="Lucas S."/>
            <person name="Lundell T."/>
            <person name="Martin R."/>
            <person name="McLaughlin D.J."/>
            <person name="Morgenstern I."/>
            <person name="Morin E."/>
            <person name="Murat C."/>
            <person name="Nagy L.G."/>
            <person name="Nolan M."/>
            <person name="Ohm R.A."/>
            <person name="Patyshakuliyeva A."/>
            <person name="Rokas A."/>
            <person name="Ruiz-Duenas F.J."/>
            <person name="Sabat G."/>
            <person name="Salamov A."/>
            <person name="Samejima M."/>
            <person name="Schmutz J."/>
            <person name="Slot J.C."/>
            <person name="St John F."/>
            <person name="Stenlid J."/>
            <person name="Sun H."/>
            <person name="Sun S."/>
            <person name="Syed K."/>
            <person name="Tsang A."/>
            <person name="Wiebenga A."/>
            <person name="Young D."/>
            <person name="Pisabarro A."/>
            <person name="Eastwood D.C."/>
            <person name="Martin F."/>
            <person name="Cullen D."/>
            <person name="Grigoriev I.V."/>
            <person name="Hibbett D.S."/>
        </authorList>
    </citation>
    <scope>NUCLEOTIDE SEQUENCE [LARGE SCALE GENOMIC DNA]</scope>
    <source>
        <strain evidence="6 7">LYAD-421 SS1</strain>
    </source>
</reference>
<keyword evidence="2" id="KW-0479">Metal-binding</keyword>
<accession>R7SZB8</accession>
<evidence type="ECO:0000256" key="1">
    <source>
        <dbReference type="ARBA" id="ARBA00001947"/>
    </source>
</evidence>
<dbReference type="InterPro" id="IPR013154">
    <property type="entry name" value="ADH-like_N"/>
</dbReference>
<evidence type="ECO:0000313" key="6">
    <source>
        <dbReference type="EMBL" id="EJF61431.1"/>
    </source>
</evidence>
<dbReference type="KEGG" id="dsq:DICSQDRAFT_24526"/>
<dbReference type="HOGENOM" id="CLU_2298290_0_0_1"/>
<evidence type="ECO:0000259" key="5">
    <source>
        <dbReference type="Pfam" id="PF08240"/>
    </source>
</evidence>
<evidence type="ECO:0000313" key="7">
    <source>
        <dbReference type="Proteomes" id="UP000053319"/>
    </source>
</evidence>
<dbReference type="SUPFAM" id="SSF50129">
    <property type="entry name" value="GroES-like"/>
    <property type="match status" value="1"/>
</dbReference>
<dbReference type="GO" id="GO:0004022">
    <property type="term" value="F:alcohol dehydrogenase (NAD+) activity"/>
    <property type="evidence" value="ECO:0007669"/>
    <property type="project" value="TreeGrafter"/>
</dbReference>
<name>R7SZB8_DICSQ</name>
<dbReference type="Proteomes" id="UP000053319">
    <property type="component" value="Unassembled WGS sequence"/>
</dbReference>
<dbReference type="InterPro" id="IPR011032">
    <property type="entry name" value="GroES-like_sf"/>
</dbReference>
<feature type="non-terminal residue" evidence="6">
    <location>
        <position position="1"/>
    </location>
</feature>
<dbReference type="PANTHER" id="PTHR42940:SF7">
    <property type="entry name" value="ALCOHOL DEHYDROGENASE-LIKE N-TERMINAL DOMAIN-CONTAINING PROTEIN"/>
    <property type="match status" value="1"/>
</dbReference>
<dbReference type="AlphaFoldDB" id="R7SZB8"/>
<dbReference type="Gene3D" id="3.90.180.10">
    <property type="entry name" value="Medium-chain alcohol dehydrogenases, catalytic domain"/>
    <property type="match status" value="1"/>
</dbReference>
<evidence type="ECO:0000256" key="3">
    <source>
        <dbReference type="ARBA" id="ARBA00022833"/>
    </source>
</evidence>
<organism evidence="6 7">
    <name type="scientific">Dichomitus squalens (strain LYAD-421)</name>
    <name type="common">Western red white-rot fungus</name>
    <dbReference type="NCBI Taxonomy" id="732165"/>
    <lineage>
        <taxon>Eukaryota</taxon>
        <taxon>Fungi</taxon>
        <taxon>Dikarya</taxon>
        <taxon>Basidiomycota</taxon>
        <taxon>Agaricomycotina</taxon>
        <taxon>Agaricomycetes</taxon>
        <taxon>Polyporales</taxon>
        <taxon>Polyporaceae</taxon>
        <taxon>Dichomitus</taxon>
    </lineage>
</organism>
<feature type="non-terminal residue" evidence="6">
    <location>
        <position position="101"/>
    </location>
</feature>
<evidence type="ECO:0000256" key="4">
    <source>
        <dbReference type="ARBA" id="ARBA00023002"/>
    </source>
</evidence>
<dbReference type="GO" id="GO:0005737">
    <property type="term" value="C:cytoplasm"/>
    <property type="evidence" value="ECO:0007669"/>
    <property type="project" value="TreeGrafter"/>
</dbReference>
<dbReference type="GO" id="GO:0046872">
    <property type="term" value="F:metal ion binding"/>
    <property type="evidence" value="ECO:0007669"/>
    <property type="project" value="UniProtKB-KW"/>
</dbReference>
<protein>
    <submittedName>
        <fullName evidence="6">GroES-like protein</fullName>
    </submittedName>
</protein>
<proteinExistence type="predicted"/>
<comment type="cofactor">
    <cofactor evidence="1">
        <name>Zn(2+)</name>
        <dbReference type="ChEBI" id="CHEBI:29105"/>
    </cofactor>
</comment>
<gene>
    <name evidence="6" type="ORF">DICSQDRAFT_24526</name>
</gene>
<dbReference type="PANTHER" id="PTHR42940">
    <property type="entry name" value="ALCOHOL DEHYDROGENASE 1-RELATED"/>
    <property type="match status" value="1"/>
</dbReference>
<sequence>STMASSLPHPNSYTAYAFTEKHGSLQKITVPWRDPEEGEIVVKVIACGVLIYSDDQVPKGLFPIDYPRIPGHEIVGDVVSIPLTETTWTLGQRVGGGWHGG</sequence>